<dbReference type="AlphaFoldDB" id="A0AAD6L1I2"/>
<reference evidence="1 2" key="1">
    <citation type="journal article" date="2023" name="Int. J. Mol. Sci.">
        <title>De Novo Assembly and Annotation of 11 Diverse Shrub Willow (Salix) Genomes Reveals Novel Gene Organization in Sex-Linked Regions.</title>
        <authorList>
            <person name="Hyden B."/>
            <person name="Feng K."/>
            <person name="Yates T.B."/>
            <person name="Jawdy S."/>
            <person name="Cereghino C."/>
            <person name="Smart L.B."/>
            <person name="Muchero W."/>
        </authorList>
    </citation>
    <scope>NUCLEOTIDE SEQUENCE [LARGE SCALE GENOMIC DNA]</scope>
    <source>
        <tissue evidence="1">Shoot tip</tissue>
    </source>
</reference>
<accession>A0AAD6L1I2</accession>
<evidence type="ECO:0000313" key="2">
    <source>
        <dbReference type="Proteomes" id="UP001162972"/>
    </source>
</evidence>
<dbReference type="Proteomes" id="UP001162972">
    <property type="component" value="Chromosome 13"/>
</dbReference>
<organism evidence="1 2">
    <name type="scientific">Salix udensis</name>
    <dbReference type="NCBI Taxonomy" id="889485"/>
    <lineage>
        <taxon>Eukaryota</taxon>
        <taxon>Viridiplantae</taxon>
        <taxon>Streptophyta</taxon>
        <taxon>Embryophyta</taxon>
        <taxon>Tracheophyta</taxon>
        <taxon>Spermatophyta</taxon>
        <taxon>Magnoliopsida</taxon>
        <taxon>eudicotyledons</taxon>
        <taxon>Gunneridae</taxon>
        <taxon>Pentapetalae</taxon>
        <taxon>rosids</taxon>
        <taxon>fabids</taxon>
        <taxon>Malpighiales</taxon>
        <taxon>Salicaceae</taxon>
        <taxon>Saliceae</taxon>
        <taxon>Salix</taxon>
    </lineage>
</organism>
<protein>
    <submittedName>
        <fullName evidence="1">Uncharacterized protein</fullName>
    </submittedName>
</protein>
<evidence type="ECO:0000313" key="1">
    <source>
        <dbReference type="EMBL" id="KAJ6433461.1"/>
    </source>
</evidence>
<name>A0AAD6L1I2_9ROSI</name>
<gene>
    <name evidence="1" type="ORF">OIU84_017200</name>
</gene>
<sequence length="105" mass="12225">MYAPVLFCRPSSSRFLRIPPPADPSGPCSMRKLLFCISLSISLEHTLLLDELLTLKMKWQQEVKLWSCERERTHCDIEDSIRDYMSVNYCDDYTSQPETFVCAVQ</sequence>
<keyword evidence="2" id="KW-1185">Reference proteome</keyword>
<proteinExistence type="predicted"/>
<comment type="caution">
    <text evidence="1">The sequence shown here is derived from an EMBL/GenBank/DDBJ whole genome shotgun (WGS) entry which is preliminary data.</text>
</comment>
<dbReference type="EMBL" id="JAPFFJ010000002">
    <property type="protein sequence ID" value="KAJ6433461.1"/>
    <property type="molecule type" value="Genomic_DNA"/>
</dbReference>